<sequence>MRLAKKSIALWFVLLLMIGTSVPAFAAETVTLTLQVRLGSTKALVNGSEQKIEKPYTQNGMVMVPLGVFQRAFGTTSRLEGDNVVRVSYGARVATFTIGSKTVWTNGTKKVWAAAPVMKNGTLMVPLRPVADLMGAGVKTNAGTVTVTLKSDNGIPGQPVKPGEDAEEITGRVGSSYAGWSIDSPAGSMAELGDDEYSAAIGDADGTYMLQIHVWDEEAGTSVPVSDLLEQLEQEALDSGETIVDRRTVPNAGRPYARLISRDLDGIYWEARRYDDKGRIYSLYLGDSLIEDYRAFEDRAPLLDSFRTSFATSGMQTKDLSAVVDGQMNVSAPDYGVSMKIPAEWSPAASGLFQYGGEDGSVLAMQVISAEPGETLDGWHNLLKQRTGELFLPEYLNPIVSESLTVSGQDARIEKMTYNLGSGSVYWNWLVLRGKEHFYVLRYSAPEGAYREQTLRRIADSVEVDFSVVEDSFGKLGQIPYLKDKTLNISKSTPEMKISVPAYWTPQAMADSEFDLGYFLPGGSFELTDVEEGPEAAVAQAVRRYADWKLDDATLKHEAPQRTEFAGVPAVRIAYTGTDGNAYRAEDIYFRHGGTTYWIHYRIDLGMATQPQLDGIERALRSVKFLKSSITGS</sequence>
<dbReference type="KEGG" id="saca:FFV09_08035"/>
<reference evidence="3 4" key="1">
    <citation type="submission" date="2019-06" db="EMBL/GenBank/DDBJ databases">
        <title>Saccharibacillus brassicae sp. nov., an endophytic bacterium isolated from Chinese cabbage seeds (Brassica pekinensis).</title>
        <authorList>
            <person name="Jiang L."/>
            <person name="Lee J."/>
            <person name="Kim S.W."/>
        </authorList>
    </citation>
    <scope>NUCLEOTIDE SEQUENCE [LARGE SCALE GENOMIC DNA]</scope>
    <source>
        <strain evidence="4">KCTC 43072 / ATSA2</strain>
    </source>
</reference>
<dbReference type="OrthoDB" id="1736367at2"/>
<evidence type="ECO:0000313" key="4">
    <source>
        <dbReference type="Proteomes" id="UP000316968"/>
    </source>
</evidence>
<dbReference type="InterPro" id="IPR036582">
    <property type="entry name" value="Mao_N_sf"/>
</dbReference>
<dbReference type="Proteomes" id="UP000316968">
    <property type="component" value="Chromosome"/>
</dbReference>
<evidence type="ECO:0000313" key="3">
    <source>
        <dbReference type="EMBL" id="QDH20796.1"/>
    </source>
</evidence>
<dbReference type="RefSeq" id="WP_141447345.1">
    <property type="nucleotide sequence ID" value="NZ_CP041217.1"/>
</dbReference>
<feature type="signal peptide" evidence="1">
    <location>
        <begin position="1"/>
        <end position="26"/>
    </location>
</feature>
<keyword evidence="1" id="KW-0732">Signal</keyword>
<accession>A0A4Y6UWK4</accession>
<dbReference type="SUPFAM" id="SSF55383">
    <property type="entry name" value="Copper amine oxidase, domain N"/>
    <property type="match status" value="1"/>
</dbReference>
<dbReference type="InterPro" id="IPR012854">
    <property type="entry name" value="Cu_amine_oxidase-like_N"/>
</dbReference>
<keyword evidence="4" id="KW-1185">Reference proteome</keyword>
<dbReference type="Pfam" id="PF07833">
    <property type="entry name" value="Cu_amine_oxidN1"/>
    <property type="match status" value="1"/>
</dbReference>
<dbReference type="Gene3D" id="3.30.457.10">
    <property type="entry name" value="Copper amine oxidase-like, N-terminal domain"/>
    <property type="match status" value="1"/>
</dbReference>
<evidence type="ECO:0000259" key="2">
    <source>
        <dbReference type="Pfam" id="PF07833"/>
    </source>
</evidence>
<gene>
    <name evidence="3" type="ORF">FFV09_08035</name>
</gene>
<feature type="domain" description="Copper amine oxidase-like N-terminal" evidence="2">
    <location>
        <begin position="45"/>
        <end position="148"/>
    </location>
</feature>
<evidence type="ECO:0000256" key="1">
    <source>
        <dbReference type="SAM" id="SignalP"/>
    </source>
</evidence>
<protein>
    <recommendedName>
        <fullName evidence="2">Copper amine oxidase-like N-terminal domain-containing protein</fullName>
    </recommendedName>
</protein>
<dbReference type="AlphaFoldDB" id="A0A4Y6UWK4"/>
<feature type="chain" id="PRO_5021242846" description="Copper amine oxidase-like N-terminal domain-containing protein" evidence="1">
    <location>
        <begin position="27"/>
        <end position="633"/>
    </location>
</feature>
<dbReference type="EMBL" id="CP041217">
    <property type="protein sequence ID" value="QDH20796.1"/>
    <property type="molecule type" value="Genomic_DNA"/>
</dbReference>
<proteinExistence type="predicted"/>
<organism evidence="3 4">
    <name type="scientific">Saccharibacillus brassicae</name>
    <dbReference type="NCBI Taxonomy" id="2583377"/>
    <lineage>
        <taxon>Bacteria</taxon>
        <taxon>Bacillati</taxon>
        <taxon>Bacillota</taxon>
        <taxon>Bacilli</taxon>
        <taxon>Bacillales</taxon>
        <taxon>Paenibacillaceae</taxon>
        <taxon>Saccharibacillus</taxon>
    </lineage>
</organism>
<name>A0A4Y6UWK4_SACBS</name>